<evidence type="ECO:0000313" key="1">
    <source>
        <dbReference type="EMBL" id="TXD34406.1"/>
    </source>
</evidence>
<name>A0A5C6X041_9DELT</name>
<organism evidence="1 2">
    <name type="scientific">Lujinxingia vulgaris</name>
    <dbReference type="NCBI Taxonomy" id="2600176"/>
    <lineage>
        <taxon>Bacteria</taxon>
        <taxon>Deltaproteobacteria</taxon>
        <taxon>Bradymonadales</taxon>
        <taxon>Lujinxingiaceae</taxon>
        <taxon>Lujinxingia</taxon>
    </lineage>
</organism>
<reference evidence="1 2" key="1">
    <citation type="submission" date="2019-08" db="EMBL/GenBank/DDBJ databases">
        <title>Bradymonadales sp. TMQ4.</title>
        <authorList>
            <person name="Liang Q."/>
        </authorList>
    </citation>
    <scope>NUCLEOTIDE SEQUENCE [LARGE SCALE GENOMIC DNA]</scope>
    <source>
        <strain evidence="1 2">TMQ4</strain>
    </source>
</reference>
<dbReference type="Proteomes" id="UP000321412">
    <property type="component" value="Unassembled WGS sequence"/>
</dbReference>
<dbReference type="RefSeq" id="WP_146982915.1">
    <property type="nucleotide sequence ID" value="NZ_VOSM01000013.1"/>
</dbReference>
<gene>
    <name evidence="1" type="ORF">FRC98_18510</name>
</gene>
<comment type="caution">
    <text evidence="1">The sequence shown here is derived from an EMBL/GenBank/DDBJ whole genome shotgun (WGS) entry which is preliminary data.</text>
</comment>
<keyword evidence="2" id="KW-1185">Reference proteome</keyword>
<evidence type="ECO:0000313" key="2">
    <source>
        <dbReference type="Proteomes" id="UP000321412"/>
    </source>
</evidence>
<accession>A0A5C6X041</accession>
<dbReference type="EMBL" id="VOSM01000013">
    <property type="protein sequence ID" value="TXD34406.1"/>
    <property type="molecule type" value="Genomic_DNA"/>
</dbReference>
<dbReference type="AlphaFoldDB" id="A0A5C6X041"/>
<proteinExistence type="predicted"/>
<sequence length="110" mass="12119">MSTSEIDAPLNLRKDRACIDDLLWRLDLPEGTNLDAMPAALEGVGLTRSGQASNLPMWVFFSAEEHRLLVVPATGRLQLRMHYATPREDRVSAASALAEQVDRALASCQK</sequence>
<protein>
    <submittedName>
        <fullName evidence="1">Uncharacterized protein</fullName>
    </submittedName>
</protein>
<dbReference type="OrthoDB" id="5515756at2"/>